<protein>
    <submittedName>
        <fullName evidence="2">Uncharacterized protein</fullName>
    </submittedName>
</protein>
<keyword evidence="3" id="KW-1185">Reference proteome</keyword>
<dbReference type="eggNOG" id="ENOG502TKJM">
    <property type="taxonomic scope" value="Eukaryota"/>
</dbReference>
<proteinExistence type="predicted"/>
<dbReference type="InParanoid" id="G0MJ76"/>
<keyword evidence="1" id="KW-0812">Transmembrane</keyword>
<feature type="transmembrane region" description="Helical" evidence="1">
    <location>
        <begin position="99"/>
        <end position="122"/>
    </location>
</feature>
<name>G0MJ76_CAEBE</name>
<reference evidence="3" key="1">
    <citation type="submission" date="2011-07" db="EMBL/GenBank/DDBJ databases">
        <authorList>
            <consortium name="Caenorhabditis brenneri Sequencing and Analysis Consortium"/>
            <person name="Wilson R.K."/>
        </authorList>
    </citation>
    <scope>NUCLEOTIDE SEQUENCE [LARGE SCALE GENOMIC DNA]</scope>
    <source>
        <strain evidence="3">PB2801</strain>
    </source>
</reference>
<dbReference type="EMBL" id="GL379797">
    <property type="protein sequence ID" value="EGT32524.1"/>
    <property type="molecule type" value="Genomic_DNA"/>
</dbReference>
<keyword evidence="1" id="KW-1133">Transmembrane helix</keyword>
<feature type="transmembrane region" description="Helical" evidence="1">
    <location>
        <begin position="252"/>
        <end position="270"/>
    </location>
</feature>
<dbReference type="OrthoDB" id="10645367at2759"/>
<organism evidence="3">
    <name type="scientific">Caenorhabditis brenneri</name>
    <name type="common">Nematode worm</name>
    <dbReference type="NCBI Taxonomy" id="135651"/>
    <lineage>
        <taxon>Eukaryota</taxon>
        <taxon>Metazoa</taxon>
        <taxon>Ecdysozoa</taxon>
        <taxon>Nematoda</taxon>
        <taxon>Chromadorea</taxon>
        <taxon>Rhabditida</taxon>
        <taxon>Rhabditina</taxon>
        <taxon>Rhabditomorpha</taxon>
        <taxon>Rhabditoidea</taxon>
        <taxon>Rhabditidae</taxon>
        <taxon>Peloderinae</taxon>
        <taxon>Caenorhabditis</taxon>
    </lineage>
</organism>
<feature type="transmembrane region" description="Helical" evidence="1">
    <location>
        <begin position="69"/>
        <end position="93"/>
    </location>
</feature>
<gene>
    <name evidence="2" type="ORF">CAEBREN_03135</name>
</gene>
<feature type="transmembrane region" description="Helical" evidence="1">
    <location>
        <begin position="175"/>
        <end position="193"/>
    </location>
</feature>
<feature type="transmembrane region" description="Helical" evidence="1">
    <location>
        <begin position="142"/>
        <end position="163"/>
    </location>
</feature>
<feature type="transmembrane region" description="Helical" evidence="1">
    <location>
        <begin position="40"/>
        <end position="57"/>
    </location>
</feature>
<evidence type="ECO:0000256" key="1">
    <source>
        <dbReference type="SAM" id="Phobius"/>
    </source>
</evidence>
<dbReference type="OMA" id="QTHQFTH"/>
<evidence type="ECO:0000313" key="3">
    <source>
        <dbReference type="Proteomes" id="UP000008068"/>
    </source>
</evidence>
<dbReference type="HOGENOM" id="CLU_058690_0_0_1"/>
<evidence type="ECO:0000313" key="2">
    <source>
        <dbReference type="EMBL" id="EGT32524.1"/>
    </source>
</evidence>
<accession>G0MJ76</accession>
<sequence length="316" mass="37330">MKLYFYNTYSEVRNITLEKNVTDNSTESIDYVTGPIDPWVLHWPILTIIVFIGLYGYKIYKKQTHQFTHFLPFHVLSYCSIITTVILSFRMVFSRRIYVFDYIFTMFYFSFLMCQCFLVLGFSTVQMTLELFGIEITRRKKYLILGIPLAMMMKIASFFTKIYLEVYHLKIEFEVLESFCILFSFALLLGFLIKFRMNKLNITQKLVSTTFHGYLIVSLTIIMKVGIVFYKIANNPRESQVTTIEYIIYSWYFPFLWIVSVYVCYSKYVLAWVEAHQKKEEVIQMTPVETVEANRRRASIETTVSYLSVADISVNG</sequence>
<dbReference type="AlphaFoldDB" id="G0MJ76"/>
<feature type="transmembrane region" description="Helical" evidence="1">
    <location>
        <begin position="214"/>
        <end position="232"/>
    </location>
</feature>
<keyword evidence="1" id="KW-0472">Membrane</keyword>
<dbReference type="Proteomes" id="UP000008068">
    <property type="component" value="Unassembled WGS sequence"/>
</dbReference>